<comment type="caution">
    <text evidence="2">The sequence shown here is derived from an EMBL/GenBank/DDBJ whole genome shotgun (WGS) entry which is preliminary data.</text>
</comment>
<evidence type="ECO:0000256" key="1">
    <source>
        <dbReference type="SAM" id="Phobius"/>
    </source>
</evidence>
<dbReference type="EMBL" id="JAVKGR010000020">
    <property type="protein sequence ID" value="MDR8020278.1"/>
    <property type="molecule type" value="Genomic_DNA"/>
</dbReference>
<dbReference type="SUPFAM" id="SSF54631">
    <property type="entry name" value="CBS-domain pair"/>
    <property type="match status" value="1"/>
</dbReference>
<gene>
    <name evidence="2" type="ORF">RIL96_11970</name>
</gene>
<dbReference type="RefSeq" id="WP_310549259.1">
    <property type="nucleotide sequence ID" value="NZ_JAVKGR010000020.1"/>
</dbReference>
<dbReference type="InterPro" id="IPR046342">
    <property type="entry name" value="CBS_dom_sf"/>
</dbReference>
<keyword evidence="1" id="KW-0472">Membrane</keyword>
<evidence type="ECO:0000313" key="2">
    <source>
        <dbReference type="EMBL" id="MDR8020278.1"/>
    </source>
</evidence>
<organism evidence="2 3">
    <name type="scientific">Nesterenkonia aerolata</name>
    <dbReference type="NCBI Taxonomy" id="3074079"/>
    <lineage>
        <taxon>Bacteria</taxon>
        <taxon>Bacillati</taxon>
        <taxon>Actinomycetota</taxon>
        <taxon>Actinomycetes</taxon>
        <taxon>Micrococcales</taxon>
        <taxon>Micrococcaceae</taxon>
        <taxon>Nesterenkonia</taxon>
    </lineage>
</organism>
<keyword evidence="1" id="KW-1133">Transmembrane helix</keyword>
<feature type="transmembrane region" description="Helical" evidence="1">
    <location>
        <begin position="55"/>
        <end position="75"/>
    </location>
</feature>
<reference evidence="2 3" key="1">
    <citation type="submission" date="2023-09" db="EMBL/GenBank/DDBJ databases">
        <title>Description of three actinobacteria isolated from air of manufacturing shop in a pharmaceutical factory.</title>
        <authorList>
            <person name="Zhang D.-F."/>
        </authorList>
    </citation>
    <scope>NUCLEOTIDE SEQUENCE [LARGE SCALE GENOMIC DNA]</scope>
    <source>
        <strain evidence="2 3">LY-0111</strain>
    </source>
</reference>
<proteinExistence type="predicted"/>
<dbReference type="Proteomes" id="UP001251870">
    <property type="component" value="Unassembled WGS sequence"/>
</dbReference>
<protein>
    <submittedName>
        <fullName evidence="2">Uncharacterized protein</fullName>
    </submittedName>
</protein>
<keyword evidence="3" id="KW-1185">Reference proteome</keyword>
<evidence type="ECO:0000313" key="3">
    <source>
        <dbReference type="Proteomes" id="UP001251870"/>
    </source>
</evidence>
<keyword evidence="1" id="KW-0812">Transmembrane</keyword>
<name>A0ABU2DUU0_9MICC</name>
<accession>A0ABU2DUU0</accession>
<sequence>MDAQPRIVSSNTAQEQAAWRGIEHGEPTLAVVDEGRFVGLVLPTALMEVLLTERVLIAFFVPGVLLGLSLGAVSLRPRRPLMVDMQNMMRKGCGYVTEERLD</sequence>